<accession>A0A1T5L8Q4</accession>
<dbReference type="SUPFAM" id="SSF56059">
    <property type="entry name" value="Glutathione synthetase ATP-binding domain-like"/>
    <property type="match status" value="1"/>
</dbReference>
<keyword evidence="4" id="KW-0436">Ligase</keyword>
<dbReference type="RefSeq" id="WP_079575391.1">
    <property type="nucleotide sequence ID" value="NZ_FUZQ01000005.1"/>
</dbReference>
<sequence>MSAPVSTTSTGGTAAGTRPDPGFQPVIVGSDIGVYALARSFHERYGVRTTVVAFAEPGPIAHSGIVDTELSGTATEQIVAVLQDVAGRLSATGRTLVLLTNMDWVVRVLVHHRAALEAAGYVLPFADAALIDRISDKAEFQAVCAELGIPTPATVIQDFARAAEPGWEPLPVGFDYPVIAKPASSADYHDVQFAGKKKIYEIATPAELDRLMISLREAGFRGRFLVQENIPGDDTRMRSVTAYADTSGRVTLRASAQVLLEERTPAARGNPSAMIVEPIDEILDAAQRILEHTRWRGFANFDVKLDPRDGVFKFFEQNPRIGRNNYYLTAGGQNPTEALVDDVVHGVRREPVTADREVLYAVVPKRLLRSYVLDPELHARVVRLQRSGRTVHPLRYKADASPRRRLYVLTAMLNHVRKYRQFYPLEALRRNYAANTVAGASASSGAKEES</sequence>
<protein>
    <submittedName>
        <fullName evidence="4">D-aspartate ligase</fullName>
    </submittedName>
</protein>
<dbReference type="STRING" id="526729.SAMN04324258_3156"/>
<feature type="compositionally biased region" description="Low complexity" evidence="2">
    <location>
        <begin position="1"/>
        <end position="17"/>
    </location>
</feature>
<evidence type="ECO:0000313" key="4">
    <source>
        <dbReference type="EMBL" id="SKC72407.1"/>
    </source>
</evidence>
<keyword evidence="1" id="KW-0067">ATP-binding</keyword>
<proteinExistence type="predicted"/>
<evidence type="ECO:0000313" key="5">
    <source>
        <dbReference type="Proteomes" id="UP000189777"/>
    </source>
</evidence>
<gene>
    <name evidence="4" type="ORF">SAMN04324258_3156</name>
</gene>
<reference evidence="4 5" key="1">
    <citation type="submission" date="2017-02" db="EMBL/GenBank/DDBJ databases">
        <authorList>
            <person name="Peterson S.W."/>
        </authorList>
    </citation>
    <scope>NUCLEOTIDE SEQUENCE [LARGE SCALE GENOMIC DNA]</scope>
    <source>
        <strain evidence="4 5">DSM 21481</strain>
    </source>
</reference>
<dbReference type="Proteomes" id="UP000189777">
    <property type="component" value="Unassembled WGS sequence"/>
</dbReference>
<dbReference type="Gene3D" id="3.30.470.20">
    <property type="entry name" value="ATP-grasp fold, B domain"/>
    <property type="match status" value="1"/>
</dbReference>
<evidence type="ECO:0000259" key="3">
    <source>
        <dbReference type="PROSITE" id="PS50975"/>
    </source>
</evidence>
<dbReference type="PROSITE" id="PS50975">
    <property type="entry name" value="ATP_GRASP"/>
    <property type="match status" value="1"/>
</dbReference>
<keyword evidence="1" id="KW-0547">Nucleotide-binding</keyword>
<dbReference type="GO" id="GO:0016874">
    <property type="term" value="F:ligase activity"/>
    <property type="evidence" value="ECO:0007669"/>
    <property type="project" value="UniProtKB-KW"/>
</dbReference>
<dbReference type="GO" id="GO:0046872">
    <property type="term" value="F:metal ion binding"/>
    <property type="evidence" value="ECO:0007669"/>
    <property type="project" value="InterPro"/>
</dbReference>
<feature type="domain" description="ATP-grasp" evidence="3">
    <location>
        <begin position="141"/>
        <end position="344"/>
    </location>
</feature>
<dbReference type="GO" id="GO:0005524">
    <property type="term" value="F:ATP binding"/>
    <property type="evidence" value="ECO:0007669"/>
    <property type="project" value="UniProtKB-UniRule"/>
</dbReference>
<evidence type="ECO:0000256" key="1">
    <source>
        <dbReference type="PROSITE-ProRule" id="PRU00409"/>
    </source>
</evidence>
<dbReference type="InterPro" id="IPR011761">
    <property type="entry name" value="ATP-grasp"/>
</dbReference>
<dbReference type="AlphaFoldDB" id="A0A1T5L8Q4"/>
<feature type="region of interest" description="Disordered" evidence="2">
    <location>
        <begin position="1"/>
        <end position="20"/>
    </location>
</feature>
<name>A0A1T5L8Q4_9MICO</name>
<organism evidence="4 5">
    <name type="scientific">Krasilnikoviella flava</name>
    <dbReference type="NCBI Taxonomy" id="526729"/>
    <lineage>
        <taxon>Bacteria</taxon>
        <taxon>Bacillati</taxon>
        <taxon>Actinomycetota</taxon>
        <taxon>Actinomycetes</taxon>
        <taxon>Micrococcales</taxon>
        <taxon>Promicromonosporaceae</taxon>
        <taxon>Krasilnikoviella</taxon>
    </lineage>
</organism>
<keyword evidence="5" id="KW-1185">Reference proteome</keyword>
<evidence type="ECO:0000256" key="2">
    <source>
        <dbReference type="SAM" id="MobiDB-lite"/>
    </source>
</evidence>
<dbReference type="EMBL" id="FUZQ01000005">
    <property type="protein sequence ID" value="SKC72407.1"/>
    <property type="molecule type" value="Genomic_DNA"/>
</dbReference>